<evidence type="ECO:0000313" key="3">
    <source>
        <dbReference type="Proteomes" id="UP000247498"/>
    </source>
</evidence>
<name>A0A2V0PHY6_9CHLO</name>
<reference evidence="2 3" key="1">
    <citation type="journal article" date="2018" name="Sci. Rep.">
        <title>Raphidocelis subcapitata (=Pseudokirchneriella subcapitata) provides an insight into genome evolution and environmental adaptations in the Sphaeropleales.</title>
        <authorList>
            <person name="Suzuki S."/>
            <person name="Yamaguchi H."/>
            <person name="Nakajima N."/>
            <person name="Kawachi M."/>
        </authorList>
    </citation>
    <scope>NUCLEOTIDE SEQUENCE [LARGE SCALE GENOMIC DNA]</scope>
    <source>
        <strain evidence="2 3">NIES-35</strain>
    </source>
</reference>
<proteinExistence type="predicted"/>
<evidence type="ECO:0000313" key="2">
    <source>
        <dbReference type="EMBL" id="GBF99189.1"/>
    </source>
</evidence>
<feature type="region of interest" description="Disordered" evidence="1">
    <location>
        <begin position="241"/>
        <end position="367"/>
    </location>
</feature>
<organism evidence="2 3">
    <name type="scientific">Raphidocelis subcapitata</name>
    <dbReference type="NCBI Taxonomy" id="307507"/>
    <lineage>
        <taxon>Eukaryota</taxon>
        <taxon>Viridiplantae</taxon>
        <taxon>Chlorophyta</taxon>
        <taxon>core chlorophytes</taxon>
        <taxon>Chlorophyceae</taxon>
        <taxon>CS clade</taxon>
        <taxon>Sphaeropleales</taxon>
        <taxon>Selenastraceae</taxon>
        <taxon>Raphidocelis</taxon>
    </lineage>
</organism>
<gene>
    <name evidence="2" type="ORF">Rsub_11634</name>
</gene>
<dbReference type="InParanoid" id="A0A2V0PHY6"/>
<comment type="caution">
    <text evidence="2">The sequence shown here is derived from an EMBL/GenBank/DDBJ whole genome shotgun (WGS) entry which is preliminary data.</text>
</comment>
<feature type="region of interest" description="Disordered" evidence="1">
    <location>
        <begin position="1"/>
        <end position="32"/>
    </location>
</feature>
<feature type="region of interest" description="Disordered" evidence="1">
    <location>
        <begin position="161"/>
        <end position="216"/>
    </location>
</feature>
<evidence type="ECO:0000256" key="1">
    <source>
        <dbReference type="SAM" id="MobiDB-lite"/>
    </source>
</evidence>
<dbReference type="STRING" id="307507.A0A2V0PHY6"/>
<feature type="compositionally biased region" description="Basic and acidic residues" evidence="1">
    <location>
        <begin position="288"/>
        <end position="299"/>
    </location>
</feature>
<dbReference type="AlphaFoldDB" id="A0A2V0PHY6"/>
<protein>
    <submittedName>
        <fullName evidence="2">Uncharacterized protein</fullName>
    </submittedName>
</protein>
<sequence>MTAGDGAQPGTAAQGTDRGCAARGSGAVSGSTPDWYQANFHTGRRAAAQIVPPSLLAAGGLGAWAAGRGPGSQRHRRHFQLAHSGSAEYAVPTVADATVAGTYYFTRRTWGTPPAGQPGGAAADVAVTSPGTGPAAWQQAAGPHPPPSYRCTRRRVPALQHAVQPHGRRAVPEPGHSTRVRPTGVRPAPPEVRCRPAVLLPEPNIPRLGRPRRGGALDAATPLASLLERGLDLGAVTGRAKELSGGGGSGGGGGSDSGAGGGSGGGGGGGGSGGGAAAAGGRAASLARVEDDPSYRTRPQDPPGFRRFVTSLGMGFDERGGIIVPPRSPGGRRQGVCEGAAAPQPAVDGPPTRRDRRGTADSYGGGE</sequence>
<dbReference type="EMBL" id="BDRX01000148">
    <property type="protein sequence ID" value="GBF99189.1"/>
    <property type="molecule type" value="Genomic_DNA"/>
</dbReference>
<dbReference type="Proteomes" id="UP000247498">
    <property type="component" value="Unassembled WGS sequence"/>
</dbReference>
<feature type="compositionally biased region" description="Gly residues" evidence="1">
    <location>
        <begin position="244"/>
        <end position="278"/>
    </location>
</feature>
<keyword evidence="3" id="KW-1185">Reference proteome</keyword>
<accession>A0A2V0PHY6</accession>